<dbReference type="InterPro" id="IPR046837">
    <property type="entry name" value="Laa1/Sip1/HEATR5-like_HEAT"/>
</dbReference>
<dbReference type="EMBL" id="GILB01004360">
    <property type="protein sequence ID" value="NUU84693.1"/>
    <property type="molecule type" value="Transcribed_RNA"/>
</dbReference>
<evidence type="ECO:0000313" key="3">
    <source>
        <dbReference type="EMBL" id="NUU84693.1"/>
    </source>
</evidence>
<sequence length="2236" mass="246458">MSKNFVRENVPLSRFGVLVAQLESIGASASQQSPDPLLSFDLLSDLLSAIDEEPHESILLWQRKCEDALYSLLKLGARRPVRHLASVAMAKIISRGDSISIYSRASSLQGFLSDAKRSEPQRVAGAVRCLGELYQHFGRKITSGLPETTIIASKLMKFHEDFVRQEALLMLEKALEGSGGSAASTAYTEAFRLITRFAIGDKSFVVRIAGARCLKVFASIGGPCLGVGEIENSASYCVKALEDPVSLVRDAFSEALGSLLALGMNPEAQVQPRGKGPFPPAKKLEGGLQRHLALPFTKVSGTRLKDVRIGITLSWVYFLQAIRLKYLHPDSELQQYALQVMEMLRSDTSVDAHALACILYVLRVGVTDQMTEPTQRGFLVFLGKQLESSDATPSMKIAALRTLSYTLKTLGEVPLEFKELFDSTIVAAVSHSSQLVRIEAALALCVLAEVDPTCVGGLISYVVTTLSALRDNISFEKGSNLKTELDSLNGQATVLAALVSISPKLPLGYPARLPRSVLELSKKMLTESSRNPIAAIVEKEAGWLLLSSLLSSMPKQELEDQVFDILLLWATLFSGNPEREIQKIEDLASTISVWSAAVDALTAFVRCFISPNAANNGILLQPVMVYLSSALSYILLLQRKELPNIKPAIDIFIIRTLMAYRALPDSMAYKSDHPQIIQLCTVPFRDAARCEESSCLRLLLDKRDAWLGPWIPGRDWFEDEVRAFQGGKDGLMPCVWDNEPSSFPLPETINKMLVNQMLLCFGIMFASQDSGGMLLLLGMVEQCLKAGKKQSWHEASVTNICVGLLAGLKALIALRPQPLGPEILNGAQAIFQSILAEGDICASQRRASSEGLGLLARLGNDIFTAKMTRLLLGDLPGATDFNYAGSIAFALGCIHRSAGGMALSSLVPQTVSSISLLAKSTITGLQIWSLYGLLLTIEASGFSYVSHVQATLGLALDILLSEENGLVDFQQGVGRLINAIVAVLGPELAPGSIFFSRCKSVIAEISSWQETATLLESVRFTQQLVLFAPQAVSVHTHVQTLLSTLSSGQPTLRHLAVSTLRHLIEKDPVSISDEQIEDNLFHMLNEETDTVIGSLVRATIMRLLLASCPSCPSHWILICRNMVLATLGRQDTDTNRSAGNDPLNGPDNDSGMDLGEDDENMVSSSKGMPVQGYAFGAHRINHNRDKHLRYRTRVFAAECLSHLPIAVGKNPAHFDLSLARKQSTNGGLSRDWLVLHVQELISLAYQISTIQFENMRPIGVRLLTAILDKFEKSPDPELPGHLLLEQYQAQLVSAVRTALDASSGPILLEAGLQLATKIMTSGVLGGDQVAVKRMFSLISRPLNDFKDVYYPSFAEWVSCKIKIRLLAAHASLKCYTFSFLRRHHSGVPDEYLALLPLFSKSSNILGKYWIGVLKDYSYICLCLDAKKNWNPFLDGIQSPIVSSKVQLSLEESWPVILQALALDAIPANTHGNSKETDEYTSNNSLISGYSMVELKLEDYQFLWGFSLLVLFQRQHPTLTRRIILLSSAEVRYGGDLPTEETNTAALKQYEIVLPVFQFLLTERFFTEEFITLDICRELLQVFFYSIYMDNSWNTLSISVLSQIVQNCPADFLEAEALGYLVVELLLAYIFNVFQRTYEDLSDHSNCEELISPLFITAKTLVKRCEPKLCLNMQKQLKSVVVALVLVGYKCIREALTELSFSTVNDFVKCVIPLMKKLVDDSAEHGNNSSHLRAILGTCLNVIADLIKDCIKGIHLLENKRSDLLKLLQLKLSFSIEQMMLFAKLVYESEYGRQAEDSNTICLAVLKYCSKYIQTVLNDSNVQVQAIGLQVLKTMTQRSTNIEDSSFFTYFSGELVTEIFHIIHTSLKKPVSKESVSIAGECLRFLVLLQTLSKANECQRGFMNLLLKAIVMIFSASEDDSSQEVSDIRTNAVRLVSSLAQVPSSAVHFKDVLLSMPMSHKQQLQGVIRASVAQHQNASPMKTVASLEIKLPVPKDSQTSSTSTLPIEGSRQKSSTPSSSVHFDQVSMEDDQEDEDDWDAFQSFPASTDAAGTVSKAESAAQGPDLVEKSISESEFQDFPTSKPVNNESDMSSAEHQEVISNDLGHNIKPEPYNDQYHNREEEGVASNQENIKISTDLQLIDEAPSHKDEEGAVSSQENIETSPDLKVIEDTEGSIQGNIVEDYEQTTHSPRNSIDHQPQASPDDLQPVEVKEQVEANILQDHDQLKVPPDQQNVVP</sequence>
<protein>
    <recommendedName>
        <fullName evidence="4">Protein SWEETIE</fullName>
    </recommendedName>
</protein>
<feature type="region of interest" description="Disordered" evidence="2">
    <location>
        <begin position="1991"/>
        <end position="2036"/>
    </location>
</feature>
<dbReference type="PANTHER" id="PTHR46975:SF2">
    <property type="entry name" value="PROTEIN SWEETIE"/>
    <property type="match status" value="1"/>
</dbReference>
<evidence type="ECO:0008006" key="4">
    <source>
        <dbReference type="Google" id="ProtNLM"/>
    </source>
</evidence>
<feature type="compositionally biased region" description="Polar residues" evidence="2">
    <location>
        <begin position="1995"/>
        <end position="2004"/>
    </location>
</feature>
<dbReference type="SUPFAM" id="SSF48371">
    <property type="entry name" value="ARM repeat"/>
    <property type="match status" value="2"/>
</dbReference>
<dbReference type="Pfam" id="PF20210">
    <property type="entry name" value="Laa1_Sip1_HTR5"/>
    <property type="match status" value="1"/>
</dbReference>
<comment type="similarity">
    <text evidence="1">Belongs to the HEATR5 family.</text>
</comment>
<evidence type="ECO:0000256" key="1">
    <source>
        <dbReference type="ARBA" id="ARBA00008304"/>
    </source>
</evidence>
<dbReference type="InterPro" id="IPR011989">
    <property type="entry name" value="ARM-like"/>
</dbReference>
<dbReference type="InterPro" id="IPR016024">
    <property type="entry name" value="ARM-type_fold"/>
</dbReference>
<proteinExistence type="inferred from homology"/>
<accession>A0A6M2EH81</accession>
<feature type="compositionally biased region" description="Polar residues" evidence="2">
    <location>
        <begin position="2011"/>
        <end position="2021"/>
    </location>
</feature>
<dbReference type="PANTHER" id="PTHR46975">
    <property type="entry name" value="PROTEIN SWEETIE"/>
    <property type="match status" value="1"/>
</dbReference>
<feature type="compositionally biased region" description="Acidic residues" evidence="2">
    <location>
        <begin position="2026"/>
        <end position="2036"/>
    </location>
</feature>
<feature type="compositionally biased region" description="Polar residues" evidence="2">
    <location>
        <begin position="2125"/>
        <end position="2137"/>
    </location>
</feature>
<dbReference type="InterPro" id="IPR044218">
    <property type="entry name" value="SWEETIE"/>
</dbReference>
<feature type="region of interest" description="Disordered" evidence="2">
    <location>
        <begin position="1131"/>
        <end position="1163"/>
    </location>
</feature>
<dbReference type="GO" id="GO:0005975">
    <property type="term" value="P:carbohydrate metabolic process"/>
    <property type="evidence" value="ECO:0007669"/>
    <property type="project" value="InterPro"/>
</dbReference>
<reference evidence="3" key="1">
    <citation type="submission" date="2020-03" db="EMBL/GenBank/DDBJ databases">
        <authorList>
            <person name="Zhang R."/>
        </authorList>
    </citation>
    <scope>NUCLEOTIDE SEQUENCE</scope>
</reference>
<evidence type="ECO:0000256" key="2">
    <source>
        <dbReference type="SAM" id="MobiDB-lite"/>
    </source>
</evidence>
<feature type="compositionally biased region" description="Polar residues" evidence="2">
    <location>
        <begin position="2186"/>
        <end position="2200"/>
    </location>
</feature>
<feature type="compositionally biased region" description="Polar residues" evidence="2">
    <location>
        <begin position="2078"/>
        <end position="2091"/>
    </location>
</feature>
<feature type="region of interest" description="Disordered" evidence="2">
    <location>
        <begin position="2072"/>
        <end position="2211"/>
    </location>
</feature>
<organism evidence="3">
    <name type="scientific">Populus davidiana</name>
    <dbReference type="NCBI Taxonomy" id="266767"/>
    <lineage>
        <taxon>Eukaryota</taxon>
        <taxon>Viridiplantae</taxon>
        <taxon>Streptophyta</taxon>
        <taxon>Embryophyta</taxon>
        <taxon>Tracheophyta</taxon>
        <taxon>Spermatophyta</taxon>
        <taxon>Magnoliopsida</taxon>
        <taxon>eudicotyledons</taxon>
        <taxon>Gunneridae</taxon>
        <taxon>Pentapetalae</taxon>
        <taxon>rosids</taxon>
        <taxon>fabids</taxon>
        <taxon>Malpighiales</taxon>
        <taxon>Salicaceae</taxon>
        <taxon>Saliceae</taxon>
        <taxon>Populus</taxon>
    </lineage>
</organism>
<name>A0A6M2EH81_9ROSI</name>
<dbReference type="Gene3D" id="1.25.10.10">
    <property type="entry name" value="Leucine-rich Repeat Variant"/>
    <property type="match status" value="1"/>
</dbReference>